<dbReference type="OrthoDB" id="19653at2759"/>
<dbReference type="GO" id="GO:0016787">
    <property type="term" value="F:hydrolase activity"/>
    <property type="evidence" value="ECO:0007669"/>
    <property type="project" value="UniProtKB-KW"/>
</dbReference>
<dbReference type="PANTHER" id="PTHR48081:SF3">
    <property type="entry name" value="ALPHA_BETA HYDROLASE FOLD-3 DOMAIN-CONTAINING PROTEIN"/>
    <property type="match status" value="1"/>
</dbReference>
<dbReference type="InterPro" id="IPR013094">
    <property type="entry name" value="AB_hydrolase_3"/>
</dbReference>
<dbReference type="EMBL" id="KL647405">
    <property type="protein sequence ID" value="KEY75002.1"/>
    <property type="molecule type" value="Genomic_DNA"/>
</dbReference>
<name>A0A084BBS3_STACB</name>
<dbReference type="AlphaFoldDB" id="A0A084BBS3"/>
<evidence type="ECO:0000313" key="4">
    <source>
        <dbReference type="Proteomes" id="UP000028045"/>
    </source>
</evidence>
<dbReference type="Proteomes" id="UP000028045">
    <property type="component" value="Unassembled WGS sequence"/>
</dbReference>
<sequence length="327" mass="36323">MAVQWPTEEIFDGFDIFEETYKTVESHDIKSAVLIPKGLAPGNHPVILNIHGGFFTMAHSTFAAFFPQWALELAREKGAIVVSADYRLLPTANGMVDQAQDINDWWAWTRTDLNAVLQKRFPGQSADLSRLVLTGASAGGYHAAQLALSHPDDISILAIEYPALGLKDHLFTTGPRAGESNILNLPDEAIPSKDKVIEWIDETRKTIATKAGFGRIPFSVGACHGGIFYDQIIDNKSLNLPELFPLARMETGARLPKKVWVMHGEKDVTVRIENTRRFAAIVADQLPDTQLRLDAVEGMDHGFDVEEENWAAFKKEALDFVVDAWLQ</sequence>
<dbReference type="InterPro" id="IPR050300">
    <property type="entry name" value="GDXG_lipolytic_enzyme"/>
</dbReference>
<dbReference type="Pfam" id="PF07859">
    <property type="entry name" value="Abhydrolase_3"/>
    <property type="match status" value="1"/>
</dbReference>
<keyword evidence="4" id="KW-1185">Reference proteome</keyword>
<dbReference type="InterPro" id="IPR029058">
    <property type="entry name" value="AB_hydrolase_fold"/>
</dbReference>
<evidence type="ECO:0000256" key="1">
    <source>
        <dbReference type="ARBA" id="ARBA00022801"/>
    </source>
</evidence>
<dbReference type="Gene3D" id="3.40.50.1820">
    <property type="entry name" value="alpha/beta hydrolase"/>
    <property type="match status" value="1"/>
</dbReference>
<evidence type="ECO:0000259" key="2">
    <source>
        <dbReference type="Pfam" id="PF07859"/>
    </source>
</evidence>
<reference evidence="3 4" key="1">
    <citation type="journal article" date="2014" name="BMC Genomics">
        <title>Comparative genome sequencing reveals chemotype-specific gene clusters in the toxigenic black mold Stachybotrys.</title>
        <authorList>
            <person name="Semeiks J."/>
            <person name="Borek D."/>
            <person name="Otwinowski Z."/>
            <person name="Grishin N.V."/>
        </authorList>
    </citation>
    <scope>NUCLEOTIDE SEQUENCE [LARGE SCALE GENOMIC DNA]</scope>
    <source>
        <strain evidence="4">CBS 109288 / IBT 7711</strain>
    </source>
</reference>
<gene>
    <name evidence="3" type="ORF">S7711_01344</name>
</gene>
<dbReference type="SUPFAM" id="SSF53474">
    <property type="entry name" value="alpha/beta-Hydrolases"/>
    <property type="match status" value="1"/>
</dbReference>
<evidence type="ECO:0000313" key="3">
    <source>
        <dbReference type="EMBL" id="KEY75002.1"/>
    </source>
</evidence>
<protein>
    <recommendedName>
        <fullName evidence="2">Alpha/beta hydrolase fold-3 domain-containing protein</fullName>
    </recommendedName>
</protein>
<dbReference type="HOGENOM" id="CLU_012494_9_1_1"/>
<dbReference type="PANTHER" id="PTHR48081">
    <property type="entry name" value="AB HYDROLASE SUPERFAMILY PROTEIN C4A8.06C"/>
    <property type="match status" value="1"/>
</dbReference>
<organism evidence="3 4">
    <name type="scientific">Stachybotrys chartarum (strain CBS 109288 / IBT 7711)</name>
    <name type="common">Toxic black mold</name>
    <name type="synonym">Stilbospora chartarum</name>
    <dbReference type="NCBI Taxonomy" id="1280523"/>
    <lineage>
        <taxon>Eukaryota</taxon>
        <taxon>Fungi</taxon>
        <taxon>Dikarya</taxon>
        <taxon>Ascomycota</taxon>
        <taxon>Pezizomycotina</taxon>
        <taxon>Sordariomycetes</taxon>
        <taxon>Hypocreomycetidae</taxon>
        <taxon>Hypocreales</taxon>
        <taxon>Stachybotryaceae</taxon>
        <taxon>Stachybotrys</taxon>
    </lineage>
</organism>
<proteinExistence type="predicted"/>
<feature type="domain" description="Alpha/beta hydrolase fold-3" evidence="2">
    <location>
        <begin position="47"/>
        <end position="185"/>
    </location>
</feature>
<keyword evidence="1" id="KW-0378">Hydrolase</keyword>
<accession>A0A084BBS3</accession>